<dbReference type="InterPro" id="IPR000742">
    <property type="entry name" value="EGF"/>
</dbReference>
<dbReference type="Gene3D" id="2.10.25.10">
    <property type="entry name" value="Laminin"/>
    <property type="match status" value="1"/>
</dbReference>
<evidence type="ECO:0000256" key="2">
    <source>
        <dbReference type="SAM" id="Phobius"/>
    </source>
</evidence>
<protein>
    <recommendedName>
        <fullName evidence="3">SEA domain-containing protein</fullName>
    </recommendedName>
</protein>
<gene>
    <name evidence="4" type="ORF">HJG60_009886</name>
</gene>
<evidence type="ECO:0000313" key="4">
    <source>
        <dbReference type="EMBL" id="KAF6125443.1"/>
    </source>
</evidence>
<dbReference type="SUPFAM" id="SSF82671">
    <property type="entry name" value="SEA domain"/>
    <property type="match status" value="1"/>
</dbReference>
<dbReference type="SMART" id="SM00200">
    <property type="entry name" value="SEA"/>
    <property type="match status" value="1"/>
</dbReference>
<name>A0A834B9U8_9CHIR</name>
<sequence length="429" mass="47608">MTSETSITVASTANSTISTASSSVSTSRTTTSTMKSTTAPTSSTTLSTSLVCLNGGTWNGKACECPPGFGGEKCQSKTEVCQNGGSWDGIKCVCTSLYQGPKCEEVVSSIEIKPPDTVFAEMKLSVTVTSVNYTDNLQNRFSPEFQNFNKLFTEQMDLVYADIREYEGVNITQLIRGSVVVKHDVLLKANFTPEYETVLKSATKKIEQKINNITNDQLMKDNNCTSILCFKENSTEVQNISIAHYDPGEECRRKAGKDFAKYFILAYKNQIPVCISPCEPGFNVSMNCNFGKCMVERSGPRCYCLTTDTEWYRGETCEFSTKKSLVYGLLGAAGAVILIVLVIILVFMFRSRREVKRQKSKVTQLYKWHGEDGEPVHGTFQNIGFDTCEDQAKSIDLDSIYSNFQPTLDHIDSNAKVKIQRPQVKITSL</sequence>
<evidence type="ECO:0000256" key="1">
    <source>
        <dbReference type="SAM" id="MobiDB-lite"/>
    </source>
</evidence>
<dbReference type="Pfam" id="PF01390">
    <property type="entry name" value="SEA"/>
    <property type="match status" value="1"/>
</dbReference>
<dbReference type="Proteomes" id="UP000664940">
    <property type="component" value="Unassembled WGS sequence"/>
</dbReference>
<keyword evidence="2" id="KW-0812">Transmembrane</keyword>
<dbReference type="InterPro" id="IPR053311">
    <property type="entry name" value="Mucosal_Integrity_Assoc"/>
</dbReference>
<dbReference type="PROSITE" id="PS01186">
    <property type="entry name" value="EGF_2"/>
    <property type="match status" value="1"/>
</dbReference>
<dbReference type="PROSITE" id="PS00022">
    <property type="entry name" value="EGF_1"/>
    <property type="match status" value="1"/>
</dbReference>
<dbReference type="PROSITE" id="PS50024">
    <property type="entry name" value="SEA"/>
    <property type="match status" value="1"/>
</dbReference>
<comment type="caution">
    <text evidence="4">The sequence shown here is derived from an EMBL/GenBank/DDBJ whole genome shotgun (WGS) entry which is preliminary data.</text>
</comment>
<feature type="region of interest" description="Disordered" evidence="1">
    <location>
        <begin position="19"/>
        <end position="43"/>
    </location>
</feature>
<dbReference type="Gene3D" id="3.30.70.960">
    <property type="entry name" value="SEA domain"/>
    <property type="match status" value="1"/>
</dbReference>
<organism evidence="4 5">
    <name type="scientific">Phyllostomus discolor</name>
    <name type="common">pale spear-nosed bat</name>
    <dbReference type="NCBI Taxonomy" id="89673"/>
    <lineage>
        <taxon>Eukaryota</taxon>
        <taxon>Metazoa</taxon>
        <taxon>Chordata</taxon>
        <taxon>Craniata</taxon>
        <taxon>Vertebrata</taxon>
        <taxon>Euteleostomi</taxon>
        <taxon>Mammalia</taxon>
        <taxon>Eutheria</taxon>
        <taxon>Laurasiatheria</taxon>
        <taxon>Chiroptera</taxon>
        <taxon>Yangochiroptera</taxon>
        <taxon>Phyllostomidae</taxon>
        <taxon>Phyllostominae</taxon>
        <taxon>Phyllostomus</taxon>
    </lineage>
</organism>
<dbReference type="EMBL" id="JABVXQ010000002">
    <property type="protein sequence ID" value="KAF6125443.1"/>
    <property type="molecule type" value="Genomic_DNA"/>
</dbReference>
<dbReference type="InterPro" id="IPR000082">
    <property type="entry name" value="SEA_dom"/>
</dbReference>
<feature type="transmembrane region" description="Helical" evidence="2">
    <location>
        <begin position="325"/>
        <end position="349"/>
    </location>
</feature>
<feature type="domain" description="SEA" evidence="3">
    <location>
        <begin position="116"/>
        <end position="234"/>
    </location>
</feature>
<evidence type="ECO:0000313" key="5">
    <source>
        <dbReference type="Proteomes" id="UP000664940"/>
    </source>
</evidence>
<keyword evidence="2" id="KW-1133">Transmembrane helix</keyword>
<accession>A0A834B9U8</accession>
<evidence type="ECO:0000259" key="3">
    <source>
        <dbReference type="PROSITE" id="PS50024"/>
    </source>
</evidence>
<keyword evidence="2" id="KW-0472">Membrane</keyword>
<dbReference type="GO" id="GO:0071944">
    <property type="term" value="C:cell periphery"/>
    <property type="evidence" value="ECO:0007669"/>
    <property type="project" value="UniProtKB-ARBA"/>
</dbReference>
<reference evidence="4 5" key="1">
    <citation type="journal article" date="2020" name="Nature">
        <title>Six reference-quality genomes reveal evolution of bat adaptations.</title>
        <authorList>
            <person name="Jebb D."/>
            <person name="Huang Z."/>
            <person name="Pippel M."/>
            <person name="Hughes G.M."/>
            <person name="Lavrichenko K."/>
            <person name="Devanna P."/>
            <person name="Winkler S."/>
            <person name="Jermiin L.S."/>
            <person name="Skirmuntt E.C."/>
            <person name="Katzourakis A."/>
            <person name="Burkitt-Gray L."/>
            <person name="Ray D.A."/>
            <person name="Sullivan K.A.M."/>
            <person name="Roscito J.G."/>
            <person name="Kirilenko B.M."/>
            <person name="Davalos L.M."/>
            <person name="Corthals A.P."/>
            <person name="Power M.L."/>
            <person name="Jones G."/>
            <person name="Ransome R.D."/>
            <person name="Dechmann D.K.N."/>
            <person name="Locatelli A.G."/>
            <person name="Puechmaille S.J."/>
            <person name="Fedrigo O."/>
            <person name="Jarvis E.D."/>
            <person name="Hiller M."/>
            <person name="Vernes S.C."/>
            <person name="Myers E.W."/>
            <person name="Teeling E.C."/>
        </authorList>
    </citation>
    <scope>NUCLEOTIDE SEQUENCE [LARGE SCALE GENOMIC DNA]</scope>
    <source>
        <strain evidence="4">Bat1K_MPI-CBG_1</strain>
    </source>
</reference>
<dbReference type="PANTHER" id="PTHR37999">
    <property type="entry name" value="MUCIN-17"/>
    <property type="match status" value="1"/>
</dbReference>
<dbReference type="InterPro" id="IPR036364">
    <property type="entry name" value="SEA_dom_sf"/>
</dbReference>
<dbReference type="AlphaFoldDB" id="A0A834B9U8"/>
<proteinExistence type="predicted"/>
<dbReference type="PANTHER" id="PTHR37999:SF2">
    <property type="entry name" value="MUCIN-17"/>
    <property type="match status" value="1"/>
</dbReference>